<dbReference type="AlphaFoldDB" id="A0A2D4IZV4"/>
<dbReference type="EMBL" id="IACK01132270">
    <property type="protein sequence ID" value="LAA89746.1"/>
    <property type="molecule type" value="Transcribed_RNA"/>
</dbReference>
<organism evidence="1">
    <name type="scientific">Micrurus lemniscatus lemniscatus</name>
    <dbReference type="NCBI Taxonomy" id="129467"/>
    <lineage>
        <taxon>Eukaryota</taxon>
        <taxon>Metazoa</taxon>
        <taxon>Chordata</taxon>
        <taxon>Craniata</taxon>
        <taxon>Vertebrata</taxon>
        <taxon>Euteleostomi</taxon>
        <taxon>Lepidosauria</taxon>
        <taxon>Squamata</taxon>
        <taxon>Bifurcata</taxon>
        <taxon>Unidentata</taxon>
        <taxon>Episquamata</taxon>
        <taxon>Toxicofera</taxon>
        <taxon>Serpentes</taxon>
        <taxon>Colubroidea</taxon>
        <taxon>Elapidae</taxon>
        <taxon>Elapinae</taxon>
        <taxon>Micrurus</taxon>
    </lineage>
</organism>
<proteinExistence type="predicted"/>
<name>A0A2D4IZV4_MICLE</name>
<reference evidence="1" key="2">
    <citation type="submission" date="2017-11" db="EMBL/GenBank/DDBJ databases">
        <title>Coralsnake Venomics: Analyses of Venom Gland Transcriptomes and Proteomes of Six Brazilian Taxa.</title>
        <authorList>
            <person name="Aird S.D."/>
            <person name="Jorge da Silva N."/>
            <person name="Qiu L."/>
            <person name="Villar-Briones A."/>
            <person name="Aparecida-Saddi V."/>
            <person name="Campos-Telles M.P."/>
            <person name="Grau M."/>
            <person name="Mikheyev A.S."/>
        </authorList>
    </citation>
    <scope>NUCLEOTIDE SEQUENCE</scope>
    <source>
        <tissue evidence="1">Venom_gland</tissue>
    </source>
</reference>
<accession>A0A2D4IZV4</accession>
<reference evidence="1" key="1">
    <citation type="submission" date="2017-07" db="EMBL/GenBank/DDBJ databases">
        <authorList>
            <person name="Mikheyev A."/>
            <person name="Grau M."/>
        </authorList>
    </citation>
    <scope>NUCLEOTIDE SEQUENCE</scope>
    <source>
        <tissue evidence="1">Venom_gland</tissue>
    </source>
</reference>
<evidence type="ECO:0000313" key="1">
    <source>
        <dbReference type="EMBL" id="LAA89746.1"/>
    </source>
</evidence>
<sequence>MRKKECNLCQTASWSLANVKHKVSTAHLSIRLLCSTFIFAKNSVHEVQPDSLEEAQDKLIQEPPPLVSESVLRYQIYINHRKSWQSNQSFFPLTSGSKFFSALKVTGIMGRAWIEGHRKHGKGRIKLDFHLFRNSYF</sequence>
<protein>
    <submittedName>
        <fullName evidence="1">Uncharacterized protein</fullName>
    </submittedName>
</protein>